<sequence>MGEALHAAMMSAEDPLAPIPKEYNSYIFRLLEAYRHHYLEIQNFKKREAEIAALREKDLADFRTQVKGWMRSEKEYKAQIKCLELRLAKESKDGVRAVILARHESIVSRSEVKRFMMRAKSTARMGDGKRSHHLGHGA</sequence>
<evidence type="ECO:0000313" key="2">
    <source>
        <dbReference type="Proteomes" id="UP001172155"/>
    </source>
</evidence>
<proteinExistence type="predicted"/>
<accession>A0AA40FBX0</accession>
<evidence type="ECO:0000313" key="1">
    <source>
        <dbReference type="EMBL" id="KAK0754944.1"/>
    </source>
</evidence>
<protein>
    <submittedName>
        <fullName evidence="1">Uncharacterized protein</fullName>
    </submittedName>
</protein>
<dbReference type="EMBL" id="JAUKUD010000001">
    <property type="protein sequence ID" value="KAK0754944.1"/>
    <property type="molecule type" value="Genomic_DNA"/>
</dbReference>
<organism evidence="1 2">
    <name type="scientific">Schizothecium vesticola</name>
    <dbReference type="NCBI Taxonomy" id="314040"/>
    <lineage>
        <taxon>Eukaryota</taxon>
        <taxon>Fungi</taxon>
        <taxon>Dikarya</taxon>
        <taxon>Ascomycota</taxon>
        <taxon>Pezizomycotina</taxon>
        <taxon>Sordariomycetes</taxon>
        <taxon>Sordariomycetidae</taxon>
        <taxon>Sordariales</taxon>
        <taxon>Schizotheciaceae</taxon>
        <taxon>Schizothecium</taxon>
    </lineage>
</organism>
<reference evidence="1" key="1">
    <citation type="submission" date="2023-06" db="EMBL/GenBank/DDBJ databases">
        <title>Genome-scale phylogeny and comparative genomics of the fungal order Sordariales.</title>
        <authorList>
            <consortium name="Lawrence Berkeley National Laboratory"/>
            <person name="Hensen N."/>
            <person name="Bonometti L."/>
            <person name="Westerberg I."/>
            <person name="Brannstrom I.O."/>
            <person name="Guillou S."/>
            <person name="Cros-Aarteil S."/>
            <person name="Calhoun S."/>
            <person name="Haridas S."/>
            <person name="Kuo A."/>
            <person name="Mondo S."/>
            <person name="Pangilinan J."/>
            <person name="Riley R."/>
            <person name="LaButti K."/>
            <person name="Andreopoulos B."/>
            <person name="Lipzen A."/>
            <person name="Chen C."/>
            <person name="Yanf M."/>
            <person name="Daum C."/>
            <person name="Ng V."/>
            <person name="Clum A."/>
            <person name="Steindorff A."/>
            <person name="Ohm R."/>
            <person name="Martin F."/>
            <person name="Silar P."/>
            <person name="Natvig D."/>
            <person name="Lalanne C."/>
            <person name="Gautier V."/>
            <person name="Ament-velasquez S.L."/>
            <person name="Kruys A."/>
            <person name="Hutchinson M.I."/>
            <person name="Powell A.J."/>
            <person name="Barry K."/>
            <person name="Miller A.N."/>
            <person name="Grigoriev I.V."/>
            <person name="Debuchy R."/>
            <person name="Gladieux P."/>
            <person name="Thoren M.H."/>
            <person name="Johannesson H."/>
        </authorList>
    </citation>
    <scope>NUCLEOTIDE SEQUENCE</scope>
    <source>
        <strain evidence="1">SMH3187-1</strain>
    </source>
</reference>
<name>A0AA40FBX0_9PEZI</name>
<dbReference type="AlphaFoldDB" id="A0AA40FBX0"/>
<keyword evidence="2" id="KW-1185">Reference proteome</keyword>
<comment type="caution">
    <text evidence="1">The sequence shown here is derived from an EMBL/GenBank/DDBJ whole genome shotgun (WGS) entry which is preliminary data.</text>
</comment>
<dbReference type="Proteomes" id="UP001172155">
    <property type="component" value="Unassembled WGS sequence"/>
</dbReference>
<gene>
    <name evidence="1" type="ORF">B0T18DRAFT_360536</name>
</gene>